<dbReference type="PANTHER" id="PTHR30055">
    <property type="entry name" value="HTH-TYPE TRANSCRIPTIONAL REGULATOR RUTR"/>
    <property type="match status" value="1"/>
</dbReference>
<evidence type="ECO:0000256" key="1">
    <source>
        <dbReference type="ARBA" id="ARBA00023125"/>
    </source>
</evidence>
<dbReference type="InterPro" id="IPR009057">
    <property type="entry name" value="Homeodomain-like_sf"/>
</dbReference>
<reference evidence="4 5" key="1">
    <citation type="submission" date="2019-03" db="EMBL/GenBank/DDBJ databases">
        <title>Genomic features of bacteria from cold environments.</title>
        <authorList>
            <person name="Shen L."/>
        </authorList>
    </citation>
    <scope>NUCLEOTIDE SEQUENCE [LARGE SCALE GENOMIC DNA]</scope>
    <source>
        <strain evidence="5">T3246-1</strain>
    </source>
</reference>
<keyword evidence="1 2" id="KW-0238">DNA-binding</keyword>
<evidence type="ECO:0000313" key="4">
    <source>
        <dbReference type="EMBL" id="TDE98874.1"/>
    </source>
</evidence>
<dbReference type="PROSITE" id="PS50977">
    <property type="entry name" value="HTH_TETR_2"/>
    <property type="match status" value="1"/>
</dbReference>
<dbReference type="InterPro" id="IPR036271">
    <property type="entry name" value="Tet_transcr_reg_TetR-rel_C_sf"/>
</dbReference>
<dbReference type="PANTHER" id="PTHR30055:SF146">
    <property type="entry name" value="HTH-TYPE TRANSCRIPTIONAL DUAL REGULATOR CECR"/>
    <property type="match status" value="1"/>
</dbReference>
<evidence type="ECO:0000313" key="5">
    <source>
        <dbReference type="Proteomes" id="UP000504882"/>
    </source>
</evidence>
<feature type="DNA-binding region" description="H-T-H motif" evidence="2">
    <location>
        <begin position="40"/>
        <end position="59"/>
    </location>
</feature>
<protein>
    <submittedName>
        <fullName evidence="4">TetR/AcrR family transcriptional regulator</fullName>
    </submittedName>
</protein>
<name>A0ABY2E9Y0_9MICO</name>
<evidence type="ECO:0000256" key="2">
    <source>
        <dbReference type="PROSITE-ProRule" id="PRU00335"/>
    </source>
</evidence>
<comment type="caution">
    <text evidence="4">The sequence shown here is derived from an EMBL/GenBank/DDBJ whole genome shotgun (WGS) entry which is preliminary data.</text>
</comment>
<dbReference type="Pfam" id="PF17933">
    <property type="entry name" value="TetR_C_25"/>
    <property type="match status" value="1"/>
</dbReference>
<dbReference type="InterPro" id="IPR041484">
    <property type="entry name" value="TetR_C_25"/>
</dbReference>
<dbReference type="Proteomes" id="UP000504882">
    <property type="component" value="Unassembled WGS sequence"/>
</dbReference>
<dbReference type="EMBL" id="SMNA01000001">
    <property type="protein sequence ID" value="TDE98874.1"/>
    <property type="molecule type" value="Genomic_DNA"/>
</dbReference>
<organism evidence="4 5">
    <name type="scientific">Occultella glacieicola</name>
    <dbReference type="NCBI Taxonomy" id="2518684"/>
    <lineage>
        <taxon>Bacteria</taxon>
        <taxon>Bacillati</taxon>
        <taxon>Actinomycetota</taxon>
        <taxon>Actinomycetes</taxon>
        <taxon>Micrococcales</taxon>
        <taxon>Ruaniaceae</taxon>
        <taxon>Occultella</taxon>
    </lineage>
</organism>
<accession>A0ABY2E9Y0</accession>
<dbReference type="Gene3D" id="1.10.357.10">
    <property type="entry name" value="Tetracycline Repressor, domain 2"/>
    <property type="match status" value="1"/>
</dbReference>
<dbReference type="InterPro" id="IPR050109">
    <property type="entry name" value="HTH-type_TetR-like_transc_reg"/>
</dbReference>
<proteinExistence type="predicted"/>
<sequence length="235" mass="25231">MLNVRSTPTGPERSADDLTARARIRDAAVRRFATDGLAAPLRTIAADAGVSPGLILHHFGSRDGLRDECDQFVLDEMFRADDELLRDSGASTAAAWLAGLGQHSAMVGYMLRLLQHGGPVLTAFVDRMVAATVDYLEAGVADGSIRPSLAPRARARYIVESSLGALLLRMPAARDRLDLDALADVLQAYTEEVTVPTLELYTEGLLVDRSLLEAFAANLPGESPGTEPEQEGHHT</sequence>
<keyword evidence="5" id="KW-1185">Reference proteome</keyword>
<dbReference type="SUPFAM" id="SSF46689">
    <property type="entry name" value="Homeodomain-like"/>
    <property type="match status" value="1"/>
</dbReference>
<evidence type="ECO:0000259" key="3">
    <source>
        <dbReference type="PROSITE" id="PS50977"/>
    </source>
</evidence>
<dbReference type="SUPFAM" id="SSF48498">
    <property type="entry name" value="Tetracyclin repressor-like, C-terminal domain"/>
    <property type="match status" value="1"/>
</dbReference>
<dbReference type="InterPro" id="IPR001647">
    <property type="entry name" value="HTH_TetR"/>
</dbReference>
<gene>
    <name evidence="4" type="ORF">EXU48_01355</name>
</gene>
<dbReference type="Pfam" id="PF00440">
    <property type="entry name" value="TetR_N"/>
    <property type="match status" value="1"/>
</dbReference>
<feature type="domain" description="HTH tetR-type" evidence="3">
    <location>
        <begin position="18"/>
        <end position="77"/>
    </location>
</feature>